<dbReference type="AlphaFoldDB" id="X0SX37"/>
<dbReference type="Gene3D" id="3.10.105.10">
    <property type="entry name" value="Dipeptide-binding Protein, Domain 3"/>
    <property type="match status" value="1"/>
</dbReference>
<evidence type="ECO:0000259" key="1">
    <source>
        <dbReference type="Pfam" id="PF00496"/>
    </source>
</evidence>
<dbReference type="PANTHER" id="PTHR30290">
    <property type="entry name" value="PERIPLASMIC BINDING COMPONENT OF ABC TRANSPORTER"/>
    <property type="match status" value="1"/>
</dbReference>
<dbReference type="InterPro" id="IPR039424">
    <property type="entry name" value="SBP_5"/>
</dbReference>
<dbReference type="GO" id="GO:1904680">
    <property type="term" value="F:peptide transmembrane transporter activity"/>
    <property type="evidence" value="ECO:0007669"/>
    <property type="project" value="TreeGrafter"/>
</dbReference>
<feature type="domain" description="Solute-binding protein family 5" evidence="1">
    <location>
        <begin position="92"/>
        <end position="341"/>
    </location>
</feature>
<evidence type="ECO:0000313" key="2">
    <source>
        <dbReference type="EMBL" id="GAF68375.1"/>
    </source>
</evidence>
<comment type="caution">
    <text evidence="2">The sequence shown here is derived from an EMBL/GenBank/DDBJ whole genome shotgun (WGS) entry which is preliminary data.</text>
</comment>
<dbReference type="Gene3D" id="3.40.190.10">
    <property type="entry name" value="Periplasmic binding protein-like II"/>
    <property type="match status" value="1"/>
</dbReference>
<dbReference type="SUPFAM" id="SSF53850">
    <property type="entry name" value="Periplasmic binding protein-like II"/>
    <property type="match status" value="1"/>
</dbReference>
<dbReference type="PANTHER" id="PTHR30290:SF62">
    <property type="entry name" value="OLIGOPEPTIDE ABC TRANSPORTER, PERIPLASMIC OLIGOPEPTIDE-BINDING PROTEIN"/>
    <property type="match status" value="1"/>
</dbReference>
<gene>
    <name evidence="2" type="ORF">S01H1_14768</name>
</gene>
<proteinExistence type="predicted"/>
<reference evidence="2" key="1">
    <citation type="journal article" date="2014" name="Front. Microbiol.">
        <title>High frequency of phylogenetically diverse reductive dehalogenase-homologous genes in deep subseafloor sedimentary metagenomes.</title>
        <authorList>
            <person name="Kawai M."/>
            <person name="Futagami T."/>
            <person name="Toyoda A."/>
            <person name="Takaki Y."/>
            <person name="Nishi S."/>
            <person name="Hori S."/>
            <person name="Arai W."/>
            <person name="Tsubouchi T."/>
            <person name="Morono Y."/>
            <person name="Uchiyama I."/>
            <person name="Ito T."/>
            <person name="Fujiyama A."/>
            <person name="Inagaki F."/>
            <person name="Takami H."/>
        </authorList>
    </citation>
    <scope>NUCLEOTIDE SEQUENCE</scope>
    <source>
        <strain evidence="2">Expedition CK06-06</strain>
    </source>
</reference>
<feature type="non-terminal residue" evidence="2">
    <location>
        <position position="1"/>
    </location>
</feature>
<name>X0SX37_9ZZZZ</name>
<protein>
    <recommendedName>
        <fullName evidence="1">Solute-binding protein family 5 domain-containing protein</fullName>
    </recommendedName>
</protein>
<dbReference type="InterPro" id="IPR000914">
    <property type="entry name" value="SBP_5_dom"/>
</dbReference>
<dbReference type="EMBL" id="BARS01007694">
    <property type="protein sequence ID" value="GAF68375.1"/>
    <property type="molecule type" value="Genomic_DNA"/>
</dbReference>
<organism evidence="2">
    <name type="scientific">marine sediment metagenome</name>
    <dbReference type="NCBI Taxonomy" id="412755"/>
    <lineage>
        <taxon>unclassified sequences</taxon>
        <taxon>metagenomes</taxon>
        <taxon>ecological metagenomes</taxon>
    </lineage>
</organism>
<dbReference type="GO" id="GO:0015833">
    <property type="term" value="P:peptide transport"/>
    <property type="evidence" value="ECO:0007669"/>
    <property type="project" value="TreeGrafter"/>
</dbReference>
<feature type="non-terminal residue" evidence="2">
    <location>
        <position position="389"/>
    </location>
</feature>
<sequence length="389" mass="44686">KFTFPEPYGSFLTKVASWEGELMLGSPAHYLSQFHPTIGDKKKIERWMDARKLGKPEDVYIDVVDEQNALNPAYPRLWPWVYRTYRSMPPQALVRNPYYFAVDPEGNQLPYIDRLSFEVKSPKMRMEAISNGEASMQARGIKWDRYTMMMQKRQAGDFHLLHWYPGDRSDYCIYPNLNRTTVDARGNVDPDAAAKHKLLNDPRFRRALSLAINRKEIIRAEYDNITEPAQAAPGPASYFYNEKLYHAYTAYDPDRANRMLDEIGLTDRDLEGYRKLPNGNEMAFLINFTAFTGIGPGQFIVDDWANVGIRLVIREMANNLYYAEKAARKPDFTVWSSNGEFFPIIEPRVFIPYSNESNYAQGWAMWYGKGGFHGNPAADPAKLPGSVPP</sequence>
<accession>X0SX37</accession>
<dbReference type="Pfam" id="PF00496">
    <property type="entry name" value="SBP_bac_5"/>
    <property type="match status" value="1"/>
</dbReference>